<dbReference type="CDD" id="cd08022">
    <property type="entry name" value="M28_PSMA_like"/>
    <property type="match status" value="1"/>
</dbReference>
<dbReference type="HOGENOM" id="CLU_005688_2_2_1"/>
<dbReference type="SUPFAM" id="SSF47672">
    <property type="entry name" value="Transferrin receptor-like dimerisation domain"/>
    <property type="match status" value="1"/>
</dbReference>
<dbReference type="Gene3D" id="1.20.930.40">
    <property type="entry name" value="Transferrin receptor-like, dimerisation domain"/>
    <property type="match status" value="1"/>
</dbReference>
<keyword evidence="2" id="KW-0472">Membrane</keyword>
<dbReference type="SUPFAM" id="SSF52025">
    <property type="entry name" value="PA domain"/>
    <property type="match status" value="1"/>
</dbReference>
<gene>
    <name evidence="6" type="ORF">SCLCIDRAFT_1209137</name>
</gene>
<organism evidence="6 7">
    <name type="scientific">Scleroderma citrinum Foug A</name>
    <dbReference type="NCBI Taxonomy" id="1036808"/>
    <lineage>
        <taxon>Eukaryota</taxon>
        <taxon>Fungi</taxon>
        <taxon>Dikarya</taxon>
        <taxon>Basidiomycota</taxon>
        <taxon>Agaricomycotina</taxon>
        <taxon>Agaricomycetes</taxon>
        <taxon>Agaricomycetidae</taxon>
        <taxon>Boletales</taxon>
        <taxon>Sclerodermatineae</taxon>
        <taxon>Sclerodermataceae</taxon>
        <taxon>Scleroderma</taxon>
    </lineage>
</organism>
<protein>
    <recommendedName>
        <fullName evidence="8">Zn-dependent exopeptidase</fullName>
    </recommendedName>
</protein>
<dbReference type="InterPro" id="IPR046450">
    <property type="entry name" value="PA_dom_sf"/>
</dbReference>
<feature type="transmembrane region" description="Helical" evidence="2">
    <location>
        <begin position="36"/>
        <end position="53"/>
    </location>
</feature>
<dbReference type="Pfam" id="PF04253">
    <property type="entry name" value="TFR_dimer"/>
    <property type="match status" value="1"/>
</dbReference>
<dbReference type="FunCoup" id="A0A0C3E825">
    <property type="interactions" value="48"/>
</dbReference>
<dbReference type="SUPFAM" id="SSF53187">
    <property type="entry name" value="Zn-dependent exopeptidases"/>
    <property type="match status" value="1"/>
</dbReference>
<name>A0A0C3E825_9AGAM</name>
<evidence type="ECO:0000256" key="1">
    <source>
        <dbReference type="ARBA" id="ARBA00005634"/>
    </source>
</evidence>
<feature type="domain" description="Transferrin receptor-like dimerisation" evidence="4">
    <location>
        <begin position="779"/>
        <end position="862"/>
    </location>
</feature>
<evidence type="ECO:0000313" key="6">
    <source>
        <dbReference type="EMBL" id="KIM68920.1"/>
    </source>
</evidence>
<dbReference type="InParanoid" id="A0A0C3E825"/>
<dbReference type="EMBL" id="KN822008">
    <property type="protein sequence ID" value="KIM68920.1"/>
    <property type="molecule type" value="Genomic_DNA"/>
</dbReference>
<dbReference type="Gene3D" id="3.40.630.10">
    <property type="entry name" value="Zn peptidases"/>
    <property type="match status" value="1"/>
</dbReference>
<evidence type="ECO:0000256" key="2">
    <source>
        <dbReference type="SAM" id="Phobius"/>
    </source>
</evidence>
<evidence type="ECO:0000259" key="5">
    <source>
        <dbReference type="Pfam" id="PF04389"/>
    </source>
</evidence>
<evidence type="ECO:0000259" key="4">
    <source>
        <dbReference type="Pfam" id="PF04253"/>
    </source>
</evidence>
<keyword evidence="2" id="KW-1133">Transmembrane helix</keyword>
<evidence type="ECO:0008006" key="8">
    <source>
        <dbReference type="Google" id="ProtNLM"/>
    </source>
</evidence>
<evidence type="ECO:0000259" key="3">
    <source>
        <dbReference type="Pfam" id="PF02225"/>
    </source>
</evidence>
<proteinExistence type="inferred from homology"/>
<dbReference type="InterPro" id="IPR036757">
    <property type="entry name" value="TFR-like_dimer_dom_sf"/>
</dbReference>
<dbReference type="Gene3D" id="3.50.30.30">
    <property type="match status" value="1"/>
</dbReference>
<dbReference type="Proteomes" id="UP000053989">
    <property type="component" value="Unassembled WGS sequence"/>
</dbReference>
<evidence type="ECO:0000313" key="7">
    <source>
        <dbReference type="Proteomes" id="UP000053989"/>
    </source>
</evidence>
<feature type="domain" description="PA" evidence="3">
    <location>
        <begin position="228"/>
        <end position="293"/>
    </location>
</feature>
<accession>A0A0C3E825</accession>
<dbReference type="GO" id="GO:0004180">
    <property type="term" value="F:carboxypeptidase activity"/>
    <property type="evidence" value="ECO:0007669"/>
    <property type="project" value="TreeGrafter"/>
</dbReference>
<dbReference type="STRING" id="1036808.A0A0C3E825"/>
<dbReference type="OrthoDB" id="5841748at2759"/>
<dbReference type="AlphaFoldDB" id="A0A0C3E825"/>
<keyword evidence="2" id="KW-0812">Transmembrane</keyword>
<dbReference type="PANTHER" id="PTHR10404">
    <property type="entry name" value="N-ACETYLATED-ALPHA-LINKED ACIDIC DIPEPTIDASE"/>
    <property type="match status" value="1"/>
</dbReference>
<dbReference type="InterPro" id="IPR007484">
    <property type="entry name" value="Peptidase_M28"/>
</dbReference>
<dbReference type="InterPro" id="IPR039373">
    <property type="entry name" value="Peptidase_M28B"/>
</dbReference>
<comment type="similarity">
    <text evidence="1">Belongs to the peptidase M28 family. M28B subfamily.</text>
</comment>
<dbReference type="InterPro" id="IPR003137">
    <property type="entry name" value="PA_domain"/>
</dbReference>
<dbReference type="FunFam" id="3.40.630.10:FF:000101">
    <property type="entry name" value="N-acetylated alpha-linked acidic dipeptidase like 1"/>
    <property type="match status" value="1"/>
</dbReference>
<dbReference type="PANTHER" id="PTHR10404:SF46">
    <property type="entry name" value="VACUOLAR PROTEIN SORTING-ASSOCIATED PROTEIN 70"/>
    <property type="match status" value="1"/>
</dbReference>
<dbReference type="InterPro" id="IPR007365">
    <property type="entry name" value="TFR-like_dimer_dom"/>
</dbReference>
<dbReference type="Pfam" id="PF04389">
    <property type="entry name" value="Peptidase_M28"/>
    <property type="match status" value="1"/>
</dbReference>
<dbReference type="Pfam" id="PF02225">
    <property type="entry name" value="PA"/>
    <property type="match status" value="1"/>
</dbReference>
<reference evidence="6 7" key="1">
    <citation type="submission" date="2014-04" db="EMBL/GenBank/DDBJ databases">
        <authorList>
            <consortium name="DOE Joint Genome Institute"/>
            <person name="Kuo A."/>
            <person name="Kohler A."/>
            <person name="Nagy L.G."/>
            <person name="Floudas D."/>
            <person name="Copeland A."/>
            <person name="Barry K.W."/>
            <person name="Cichocki N."/>
            <person name="Veneault-Fourrey C."/>
            <person name="LaButti K."/>
            <person name="Lindquist E.A."/>
            <person name="Lipzen A."/>
            <person name="Lundell T."/>
            <person name="Morin E."/>
            <person name="Murat C."/>
            <person name="Sun H."/>
            <person name="Tunlid A."/>
            <person name="Henrissat B."/>
            <person name="Grigoriev I.V."/>
            <person name="Hibbett D.S."/>
            <person name="Martin F."/>
            <person name="Nordberg H.P."/>
            <person name="Cantor M.N."/>
            <person name="Hua S.X."/>
        </authorList>
    </citation>
    <scope>NUCLEOTIDE SEQUENCE [LARGE SCALE GENOMIC DNA]</scope>
    <source>
        <strain evidence="6 7">Foug A</strain>
    </source>
</reference>
<feature type="domain" description="Peptidase M28" evidence="5">
    <location>
        <begin position="400"/>
        <end position="548"/>
    </location>
</feature>
<reference evidence="7" key="2">
    <citation type="submission" date="2015-01" db="EMBL/GenBank/DDBJ databases">
        <title>Evolutionary Origins and Diversification of the Mycorrhizal Mutualists.</title>
        <authorList>
            <consortium name="DOE Joint Genome Institute"/>
            <consortium name="Mycorrhizal Genomics Consortium"/>
            <person name="Kohler A."/>
            <person name="Kuo A."/>
            <person name="Nagy L.G."/>
            <person name="Floudas D."/>
            <person name="Copeland A."/>
            <person name="Barry K.W."/>
            <person name="Cichocki N."/>
            <person name="Veneault-Fourrey C."/>
            <person name="LaButti K."/>
            <person name="Lindquist E.A."/>
            <person name="Lipzen A."/>
            <person name="Lundell T."/>
            <person name="Morin E."/>
            <person name="Murat C."/>
            <person name="Riley R."/>
            <person name="Ohm R."/>
            <person name="Sun H."/>
            <person name="Tunlid A."/>
            <person name="Henrissat B."/>
            <person name="Grigoriev I.V."/>
            <person name="Hibbett D.S."/>
            <person name="Martin F."/>
        </authorList>
    </citation>
    <scope>NUCLEOTIDE SEQUENCE [LARGE SCALE GENOMIC DNA]</scope>
    <source>
        <strain evidence="7">Foug A</strain>
    </source>
</reference>
<keyword evidence="7" id="KW-1185">Reference proteome</keyword>
<dbReference type="CDD" id="cd02121">
    <property type="entry name" value="PA_GCPII_like"/>
    <property type="match status" value="1"/>
</dbReference>
<sequence>MNFDKDRKTLSNQWGQCLLGPIPTRRGHRFAHFRRILGRVGITVLLLLFYGVFRRHHFANSIRGYKGTACKALHDTYVSHVEGTFLSVPSTESALNTSRYYATHPHLAGTEEDLRDAKDVLSFFQREFGVAPSSTEPIFDAGSPESRMSTLSTTSTLEHPFAWVDVYYPVLNTANADGISLSILDANDNPIWTADLLEDGDPLDNTTVEYKYSIPPWHGLSAAGQAVGQLVYANYGTKDDYDKLIGTGVNLTSKIILARYGVNYRGLKIQEAEQRGAAGVILYNDPRDDGSVTIENGYLPYPAGPARNPTSIERGSAIYLSTYPGDPTTPRCPAYHNATRLEAGNIPTIPSIPLSWANAKTLFEQEFGGIEEGRKLDGKLGTHLVKLTNDVDTKVISIWNTMAAIPGRIKDEVVILGCHRDAWVMGGGDPVSGTVSLLEVVRGLGTLLKSGWKPLRTIIIASWDGEEYGLVGSTEFGEDFADWIQAHVVSYINVDMGTTGSQWEIFGSPSLAHLLKGSAQDVPHPTQAKKTLWDALYDSGPYPGAQDAEFAEMWTQQNKVLLSKDETTSNVLPLGSGSDYTVFLQRLGVASSDQGFFRTPTDAVHHYHSIYDSQMWQETYGDPGFHRHVAIARNLGLITLRLAESIILPLNTTHYALELDSYVDIVEESAAGLNTLPKLNTLRTAISKLQRSSLRLDAEKVAAEKAFYKALRKAPDTGPPPINRIRHWIERCLWPLKESVSEPNLNSNTLDVFSLLEDIERQKDLCESKHRNPLCDLIKAAIRVKNVNERLRAFEQGFISEEGIKDREWYRHLGVAPGKYLGYGATTLPALSEAVLYERNVTLAEYEVTRLINLIRKLAKGLEI</sequence>